<dbReference type="EMBL" id="MK500567">
    <property type="protein sequence ID" value="QBK92010.1"/>
    <property type="molecule type" value="Genomic_DNA"/>
</dbReference>
<evidence type="ECO:0000313" key="1">
    <source>
        <dbReference type="EMBL" id="QBK92010.1"/>
    </source>
</evidence>
<sequence length="207" mass="23667">MLSQKMIFLRALNGKILMTSGLRINTDGSFELIKLPTYLDCEKWMCSHLFNDDIYVESEDLCNLFKKEVSQEVFEEKGRGDKCLWLLSDGCNNNPGGCDPDEYPPINKAMDTITGVPVRGNVLIFSTYTDKEGDATFDLGLSLDECQRDISFILSCLKVKTSTHGAQNIPFTELEGRFREEVLKDDEKIKRLQRLALKMNIRDKFLF</sequence>
<name>A0A481ZA30_9VIRU</name>
<proteinExistence type="predicted"/>
<protein>
    <submittedName>
        <fullName evidence="1">Uncharacterized protein</fullName>
    </submittedName>
</protein>
<accession>A0A481ZA30</accession>
<reference evidence="1" key="1">
    <citation type="journal article" date="2019" name="MBio">
        <title>Virus Genomes from Deep Sea Sediments Expand the Ocean Megavirome and Support Independent Origins of Viral Gigantism.</title>
        <authorList>
            <person name="Backstrom D."/>
            <person name="Yutin N."/>
            <person name="Jorgensen S.L."/>
            <person name="Dharamshi J."/>
            <person name="Homa F."/>
            <person name="Zaremba-Niedwiedzka K."/>
            <person name="Spang A."/>
            <person name="Wolf Y.I."/>
            <person name="Koonin E.V."/>
            <person name="Ettema T.J."/>
        </authorList>
    </citation>
    <scope>NUCLEOTIDE SEQUENCE</scope>
</reference>
<gene>
    <name evidence="1" type="ORF">LCPAC304_03530</name>
</gene>
<organism evidence="1">
    <name type="scientific">Pithovirus LCPAC304</name>
    <dbReference type="NCBI Taxonomy" id="2506594"/>
    <lineage>
        <taxon>Viruses</taxon>
        <taxon>Pithoviruses</taxon>
    </lineage>
</organism>